<dbReference type="Proteomes" id="UP000410492">
    <property type="component" value="Unassembled WGS sequence"/>
</dbReference>
<proteinExistence type="predicted"/>
<name>A0A653CED8_CALMS</name>
<evidence type="ECO:0000313" key="2">
    <source>
        <dbReference type="EMBL" id="VEN46297.1"/>
    </source>
</evidence>
<gene>
    <name evidence="2" type="ORF">CALMAC_LOCUS8442</name>
</gene>
<keyword evidence="1" id="KW-1133">Transmembrane helix</keyword>
<keyword evidence="3" id="KW-1185">Reference proteome</keyword>
<sequence>MITNVSYYKYIIMGSCKIALFLAFTFIVQRL</sequence>
<evidence type="ECO:0000313" key="3">
    <source>
        <dbReference type="Proteomes" id="UP000410492"/>
    </source>
</evidence>
<feature type="transmembrane region" description="Helical" evidence="1">
    <location>
        <begin position="6"/>
        <end position="28"/>
    </location>
</feature>
<dbReference type="AlphaFoldDB" id="A0A653CED8"/>
<keyword evidence="1" id="KW-0472">Membrane</keyword>
<accession>A0A653CED8</accession>
<dbReference type="EMBL" id="CAACVG010007614">
    <property type="protein sequence ID" value="VEN46297.1"/>
    <property type="molecule type" value="Genomic_DNA"/>
</dbReference>
<evidence type="ECO:0000256" key="1">
    <source>
        <dbReference type="SAM" id="Phobius"/>
    </source>
</evidence>
<keyword evidence="1" id="KW-0812">Transmembrane</keyword>
<organism evidence="2 3">
    <name type="scientific">Callosobruchus maculatus</name>
    <name type="common">Southern cowpea weevil</name>
    <name type="synonym">Pulse bruchid</name>
    <dbReference type="NCBI Taxonomy" id="64391"/>
    <lineage>
        <taxon>Eukaryota</taxon>
        <taxon>Metazoa</taxon>
        <taxon>Ecdysozoa</taxon>
        <taxon>Arthropoda</taxon>
        <taxon>Hexapoda</taxon>
        <taxon>Insecta</taxon>
        <taxon>Pterygota</taxon>
        <taxon>Neoptera</taxon>
        <taxon>Endopterygota</taxon>
        <taxon>Coleoptera</taxon>
        <taxon>Polyphaga</taxon>
        <taxon>Cucujiformia</taxon>
        <taxon>Chrysomeloidea</taxon>
        <taxon>Chrysomelidae</taxon>
        <taxon>Bruchinae</taxon>
        <taxon>Bruchini</taxon>
        <taxon>Callosobruchus</taxon>
    </lineage>
</organism>
<reference evidence="2 3" key="1">
    <citation type="submission" date="2019-01" db="EMBL/GenBank/DDBJ databases">
        <authorList>
            <person name="Sayadi A."/>
        </authorList>
    </citation>
    <scope>NUCLEOTIDE SEQUENCE [LARGE SCALE GENOMIC DNA]</scope>
</reference>
<protein>
    <submittedName>
        <fullName evidence="2">Uncharacterized protein</fullName>
    </submittedName>
</protein>